<dbReference type="PANTHER" id="PTHR37984:SF5">
    <property type="entry name" value="PROTEIN NYNRIN-LIKE"/>
    <property type="match status" value="1"/>
</dbReference>
<accession>A0ABP1Q5C2</accession>
<dbReference type="Proteomes" id="UP001642540">
    <property type="component" value="Unassembled WGS sequence"/>
</dbReference>
<evidence type="ECO:0000313" key="1">
    <source>
        <dbReference type="EMBL" id="CAL8087388.1"/>
    </source>
</evidence>
<sequence length="256" mass="29980">MGINNMVDLATVTDLNRVNSNERKKIIKLEVKIADKQHLMELDTVWYQSILAEDFWKQHLAEPVLQKSSYVFRTYTKAVFRPLGELQTTIAYNGQKISHCIPIRKGTSLFGRDLLKIFQIDWNNVQLQLQSVTKEVNVEVSKEELLAAYQEENKFTSDIESTVNFTMNEQLEVLPVTTTALRKASVRDITLSRVYKFVQVGWPKQLSKDDKELQPYFNHREELTITQYNNVGYPSRFRFMPKPLRIQVKNYWPLDT</sequence>
<proteinExistence type="predicted"/>
<protein>
    <submittedName>
        <fullName evidence="1">Uncharacterized protein</fullName>
    </submittedName>
</protein>
<gene>
    <name evidence="1" type="ORF">ODALV1_LOCUS6722</name>
</gene>
<reference evidence="1 2" key="1">
    <citation type="submission" date="2024-08" db="EMBL/GenBank/DDBJ databases">
        <authorList>
            <person name="Cucini C."/>
            <person name="Frati F."/>
        </authorList>
    </citation>
    <scope>NUCLEOTIDE SEQUENCE [LARGE SCALE GENOMIC DNA]</scope>
</reference>
<name>A0ABP1Q5C2_9HEXA</name>
<dbReference type="EMBL" id="CAXLJM020000020">
    <property type="protein sequence ID" value="CAL8087388.1"/>
    <property type="molecule type" value="Genomic_DNA"/>
</dbReference>
<comment type="caution">
    <text evidence="1">The sequence shown here is derived from an EMBL/GenBank/DDBJ whole genome shotgun (WGS) entry which is preliminary data.</text>
</comment>
<dbReference type="InterPro" id="IPR050951">
    <property type="entry name" value="Retrovirus_Pol_polyprotein"/>
</dbReference>
<keyword evidence="2" id="KW-1185">Reference proteome</keyword>
<evidence type="ECO:0000313" key="2">
    <source>
        <dbReference type="Proteomes" id="UP001642540"/>
    </source>
</evidence>
<organism evidence="1 2">
    <name type="scientific">Orchesella dallaii</name>
    <dbReference type="NCBI Taxonomy" id="48710"/>
    <lineage>
        <taxon>Eukaryota</taxon>
        <taxon>Metazoa</taxon>
        <taxon>Ecdysozoa</taxon>
        <taxon>Arthropoda</taxon>
        <taxon>Hexapoda</taxon>
        <taxon>Collembola</taxon>
        <taxon>Entomobryomorpha</taxon>
        <taxon>Entomobryoidea</taxon>
        <taxon>Orchesellidae</taxon>
        <taxon>Orchesellinae</taxon>
        <taxon>Orchesella</taxon>
    </lineage>
</organism>
<dbReference type="PANTHER" id="PTHR37984">
    <property type="entry name" value="PROTEIN CBG26694"/>
    <property type="match status" value="1"/>
</dbReference>